<name>A0A5Y7WBA4_SALER</name>
<dbReference type="EMBL" id="AAKAJM010000028">
    <property type="protein sequence ID" value="ECQ3014247.1"/>
    <property type="molecule type" value="Genomic_DNA"/>
</dbReference>
<organism evidence="1">
    <name type="scientific">Salmonella enterica</name>
    <name type="common">Salmonella choleraesuis</name>
    <dbReference type="NCBI Taxonomy" id="28901"/>
    <lineage>
        <taxon>Bacteria</taxon>
        <taxon>Pseudomonadati</taxon>
        <taxon>Pseudomonadota</taxon>
        <taxon>Gammaproteobacteria</taxon>
        <taxon>Enterobacterales</taxon>
        <taxon>Enterobacteriaceae</taxon>
        <taxon>Salmonella</taxon>
    </lineage>
</organism>
<gene>
    <name evidence="1" type="ORF">FZ370_21435</name>
</gene>
<comment type="caution">
    <text evidence="1">The sequence shown here is derived from an EMBL/GenBank/DDBJ whole genome shotgun (WGS) entry which is preliminary data.</text>
</comment>
<sequence length="78" mass="9238">MIVYAGRFKSLNEVFNSIKVSVCFYYRDYKYYAISGIKIKLINYLFDCSLVEYLCIHRLMLSFSIFYLTAIATLKNMC</sequence>
<reference evidence="1" key="1">
    <citation type="submission" date="2019-08" db="EMBL/GenBank/DDBJ databases">
        <authorList>
            <consortium name="PulseNet: The National Subtyping Network for Foodborne Disease Surveillance"/>
            <person name="Tarr C.L."/>
            <person name="Trees E."/>
            <person name="Katz L.S."/>
            <person name="Carleton-Romer H.A."/>
            <person name="Stroika S."/>
            <person name="Kucerova Z."/>
            <person name="Roache K.F."/>
            <person name="Sabol A.L."/>
            <person name="Besser J."/>
            <person name="Gerner-Smidt P."/>
        </authorList>
    </citation>
    <scope>NUCLEOTIDE SEQUENCE</scope>
    <source>
        <strain evidence="1">PNUSAS094603</strain>
    </source>
</reference>
<proteinExistence type="predicted"/>
<dbReference type="AlphaFoldDB" id="A0A5Y7WBA4"/>
<protein>
    <submittedName>
        <fullName evidence="1">Uncharacterized protein</fullName>
    </submittedName>
</protein>
<evidence type="ECO:0000313" key="1">
    <source>
        <dbReference type="EMBL" id="ECQ3014247.1"/>
    </source>
</evidence>
<accession>A0A5Y7WBA4</accession>